<evidence type="ECO:0000313" key="3">
    <source>
        <dbReference type="EMBL" id="TQL33323.1"/>
    </source>
</evidence>
<feature type="domain" description="Nucleotidyl transferase" evidence="1">
    <location>
        <begin position="4"/>
        <end position="231"/>
    </location>
</feature>
<name>A0A542XBW4_9MICO</name>
<protein>
    <submittedName>
        <fullName evidence="3">Mannose-1-phosphate guanylyltransferase</fullName>
    </submittedName>
</protein>
<dbReference type="Gene3D" id="3.90.550.10">
    <property type="entry name" value="Spore Coat Polysaccharide Biosynthesis Protein SpsA, Chain A"/>
    <property type="match status" value="1"/>
</dbReference>
<dbReference type="RefSeq" id="WP_142005349.1">
    <property type="nucleotide sequence ID" value="NZ_CAJTBP010000001.1"/>
</dbReference>
<dbReference type="InterPro" id="IPR050486">
    <property type="entry name" value="Mannose-1P_guanyltransferase"/>
</dbReference>
<comment type="caution">
    <text evidence="3">The sequence shown here is derived from an EMBL/GenBank/DDBJ whole genome shotgun (WGS) entry which is preliminary data.</text>
</comment>
<evidence type="ECO:0000313" key="4">
    <source>
        <dbReference type="Proteomes" id="UP000318336"/>
    </source>
</evidence>
<evidence type="ECO:0000259" key="1">
    <source>
        <dbReference type="Pfam" id="PF00483"/>
    </source>
</evidence>
<dbReference type="Proteomes" id="UP000318336">
    <property type="component" value="Unassembled WGS sequence"/>
</dbReference>
<dbReference type="InterPro" id="IPR011004">
    <property type="entry name" value="Trimer_LpxA-like_sf"/>
</dbReference>
<keyword evidence="3" id="KW-0808">Transferase</keyword>
<dbReference type="AlphaFoldDB" id="A0A542XBW4"/>
<dbReference type="InterPro" id="IPR005835">
    <property type="entry name" value="NTP_transferase_dom"/>
</dbReference>
<feature type="domain" description="Glucose-1-phosphate adenylyltransferase/Bifunctional protein GlmU-like C-terminal hexapeptide" evidence="2">
    <location>
        <begin position="264"/>
        <end position="313"/>
    </location>
</feature>
<organism evidence="3 4">
    <name type="scientific">Barrientosiimonas humi</name>
    <dbReference type="NCBI Taxonomy" id="999931"/>
    <lineage>
        <taxon>Bacteria</taxon>
        <taxon>Bacillati</taxon>
        <taxon>Actinomycetota</taxon>
        <taxon>Actinomycetes</taxon>
        <taxon>Micrococcales</taxon>
        <taxon>Dermacoccaceae</taxon>
        <taxon>Barrientosiimonas</taxon>
    </lineage>
</organism>
<dbReference type="CDD" id="cd04181">
    <property type="entry name" value="NTP_transferase"/>
    <property type="match status" value="1"/>
</dbReference>
<evidence type="ECO:0000259" key="2">
    <source>
        <dbReference type="Pfam" id="PF24894"/>
    </source>
</evidence>
<dbReference type="PANTHER" id="PTHR22572">
    <property type="entry name" value="SUGAR-1-PHOSPHATE GUANYL TRANSFERASE"/>
    <property type="match status" value="1"/>
</dbReference>
<keyword evidence="3" id="KW-0548">Nucleotidyltransferase</keyword>
<dbReference type="SUPFAM" id="SSF51161">
    <property type="entry name" value="Trimeric LpxA-like enzymes"/>
    <property type="match status" value="1"/>
</dbReference>
<dbReference type="EMBL" id="VFOK01000001">
    <property type="protein sequence ID" value="TQL33323.1"/>
    <property type="molecule type" value="Genomic_DNA"/>
</dbReference>
<accession>A0A542XBW4</accession>
<dbReference type="SUPFAM" id="SSF53448">
    <property type="entry name" value="Nucleotide-diphospho-sugar transferases"/>
    <property type="match status" value="1"/>
</dbReference>
<dbReference type="Pfam" id="PF24894">
    <property type="entry name" value="Hexapep_GlmU"/>
    <property type="match status" value="1"/>
</dbReference>
<dbReference type="OrthoDB" id="9801810at2"/>
<dbReference type="GO" id="GO:0016779">
    <property type="term" value="F:nucleotidyltransferase activity"/>
    <property type="evidence" value="ECO:0007669"/>
    <property type="project" value="UniProtKB-KW"/>
</dbReference>
<sequence length="323" mass="33052">MREAVVLAGGLGTRLRAIGSELPKPLLPLGPQPLVAYLLRRLGAFGVQRGLLAVAHQADRFPPALGDGRALGLDLTYVREPRRLGTGGALRLAADSLGDHVGTVVVANGDLLSGHDLRRQEELLAAASDADAVLHVREVPDVSAFGHVVLDGERVASFVEKPAAGGAGLVNAGTYVLRRAVLDAIPAGVETSLERDVLPDLVRRGRVVAYREDAYFRDVGTPSSFVAASADAVLGRVPGMPAGTGGEAWVHPQAQVDPAAVLTRGSAVHAGARVAAGAVLEAAVVLPGGRVEQGARLERAVVAPGAVVPAGAVLQDAVHPAGT</sequence>
<dbReference type="InterPro" id="IPR029044">
    <property type="entry name" value="Nucleotide-diphossugar_trans"/>
</dbReference>
<proteinExistence type="predicted"/>
<reference evidence="3 4" key="1">
    <citation type="submission" date="2019-06" db="EMBL/GenBank/DDBJ databases">
        <title>Sequencing the genomes of 1000 actinobacteria strains.</title>
        <authorList>
            <person name="Klenk H.-P."/>
        </authorList>
    </citation>
    <scope>NUCLEOTIDE SEQUENCE [LARGE SCALE GENOMIC DNA]</scope>
    <source>
        <strain evidence="3 4">DSM 24617</strain>
    </source>
</reference>
<keyword evidence="4" id="KW-1185">Reference proteome</keyword>
<dbReference type="InterPro" id="IPR056818">
    <property type="entry name" value="GlmU/GlgC-like_hexapep"/>
</dbReference>
<gene>
    <name evidence="3" type="ORF">FB554_1465</name>
</gene>
<dbReference type="Pfam" id="PF00483">
    <property type="entry name" value="NTP_transferase"/>
    <property type="match status" value="1"/>
</dbReference>